<dbReference type="Proteomes" id="UP000270296">
    <property type="component" value="Unassembled WGS sequence"/>
</dbReference>
<sequence length="306" mass="35021">MGARRTHQFLLLTAAVCAVADLPSEKEHVSSCYNNAAVSVLRLRQCLDMIKTFASNDSMFWFGERWKATCTMPHNRFLFDSYITDDFATGKNLGKIFRALQRNKITLVTVLYLSDVSVQKQRIDCDVPRELQSYRSLGGRLLRVNLFDKAYLRALRILPQMVFVSEPGGYIGCDHEYAFDRTKIIYSFPGMKPVASWHLRKKPKVFWPEMEASKSYTLAIVDAARGQLHYLAFNYPGATQYLNSYPCFIGFYSTDFGINVSHDENIRGLFGQCQFQLSPEFFNFLLVGCTSGIIFLTIIKILFLFS</sequence>
<name>A0A183ILA7_9BILA</name>
<protein>
    <submittedName>
        <fullName evidence="5">Secreted protein</fullName>
    </submittedName>
</protein>
<evidence type="ECO:0000313" key="5">
    <source>
        <dbReference type="WBParaSite" id="SBAD_0000459301-mRNA-1"/>
    </source>
</evidence>
<evidence type="ECO:0000256" key="2">
    <source>
        <dbReference type="SAM" id="SignalP"/>
    </source>
</evidence>
<keyword evidence="1" id="KW-1133">Transmembrane helix</keyword>
<evidence type="ECO:0000313" key="3">
    <source>
        <dbReference type="EMBL" id="VDP04263.1"/>
    </source>
</evidence>
<evidence type="ECO:0000313" key="4">
    <source>
        <dbReference type="Proteomes" id="UP000270296"/>
    </source>
</evidence>
<feature type="signal peptide" evidence="2">
    <location>
        <begin position="1"/>
        <end position="20"/>
    </location>
</feature>
<dbReference type="InterPro" id="IPR036610">
    <property type="entry name" value="PEBP-like_sf"/>
</dbReference>
<keyword evidence="1" id="KW-0812">Transmembrane</keyword>
<gene>
    <name evidence="3" type="ORF">SBAD_LOCUS4402</name>
</gene>
<dbReference type="EMBL" id="UZAM01008299">
    <property type="protein sequence ID" value="VDP04263.1"/>
    <property type="molecule type" value="Genomic_DNA"/>
</dbReference>
<reference evidence="3 4" key="2">
    <citation type="submission" date="2018-11" db="EMBL/GenBank/DDBJ databases">
        <authorList>
            <consortium name="Pathogen Informatics"/>
        </authorList>
    </citation>
    <scope>NUCLEOTIDE SEQUENCE [LARGE SCALE GENOMIC DNA]</scope>
</reference>
<dbReference type="AlphaFoldDB" id="A0A183ILA7"/>
<evidence type="ECO:0000256" key="1">
    <source>
        <dbReference type="SAM" id="Phobius"/>
    </source>
</evidence>
<keyword evidence="4" id="KW-1185">Reference proteome</keyword>
<proteinExistence type="predicted"/>
<reference evidence="5" key="1">
    <citation type="submission" date="2016-06" db="UniProtKB">
        <authorList>
            <consortium name="WormBaseParasite"/>
        </authorList>
    </citation>
    <scope>IDENTIFICATION</scope>
</reference>
<keyword evidence="2" id="KW-0732">Signal</keyword>
<dbReference type="SUPFAM" id="SSF49777">
    <property type="entry name" value="PEBP-like"/>
    <property type="match status" value="1"/>
</dbReference>
<accession>A0A183ILA7</accession>
<feature type="transmembrane region" description="Helical" evidence="1">
    <location>
        <begin position="281"/>
        <end position="305"/>
    </location>
</feature>
<organism evidence="5">
    <name type="scientific">Soboliphyme baturini</name>
    <dbReference type="NCBI Taxonomy" id="241478"/>
    <lineage>
        <taxon>Eukaryota</taxon>
        <taxon>Metazoa</taxon>
        <taxon>Ecdysozoa</taxon>
        <taxon>Nematoda</taxon>
        <taxon>Enoplea</taxon>
        <taxon>Dorylaimia</taxon>
        <taxon>Dioctophymatida</taxon>
        <taxon>Dioctophymatoidea</taxon>
        <taxon>Soboliphymatidae</taxon>
        <taxon>Soboliphyme</taxon>
    </lineage>
</organism>
<dbReference type="WBParaSite" id="SBAD_0000459301-mRNA-1">
    <property type="protein sequence ID" value="SBAD_0000459301-mRNA-1"/>
    <property type="gene ID" value="SBAD_0000459301"/>
</dbReference>
<feature type="chain" id="PRO_5043140064" evidence="2">
    <location>
        <begin position="21"/>
        <end position="306"/>
    </location>
</feature>
<keyword evidence="1" id="KW-0472">Membrane</keyword>